<dbReference type="EMBL" id="QGNW01000235">
    <property type="protein sequence ID" value="RVW82850.1"/>
    <property type="molecule type" value="Genomic_DNA"/>
</dbReference>
<evidence type="ECO:0000313" key="3">
    <source>
        <dbReference type="EMBL" id="RVW82850.1"/>
    </source>
</evidence>
<dbReference type="PANTHER" id="PTHR34222">
    <property type="entry name" value="GAG_PRE-INTEGRS DOMAIN-CONTAINING PROTEIN"/>
    <property type="match status" value="1"/>
</dbReference>
<protein>
    <recommendedName>
        <fullName evidence="2">Retroviral polymerase SH3-like domain-containing protein</fullName>
    </recommendedName>
</protein>
<dbReference type="AlphaFoldDB" id="A0A438HEH7"/>
<dbReference type="Proteomes" id="UP000288805">
    <property type="component" value="Unassembled WGS sequence"/>
</dbReference>
<sequence length="484" mass="54643">MENVKELWEEIKQRFSIRNGPRVQQLKSNLVNCKQEGQGIVVYYGRLKSLWDELNNYDSIPVCTCTGCKCNISTQLEKKRKEERVHQFLMGLDEDGYGTVCSNILSIEPLSNLNRVYAMIVQQERSDGKDKTLICSNCKRKGHEADSCFQRIGYLEWWDDKPRTTIGGHSGGRGCGVQQGTGGRRGRGGIARANAVQTSGTDGGRSVVTDFDRTGISGLSDEQWVTLLTMLNSHKGGANERLTAGEQREGIYFLMGMAPIRAYKTTSIASYELWHRRMGHPSSRVVDLIYEVDNVGRNDGVKNKTPSVLLDGKTPYEILYGQAPSYKHIQTLGCLCYAHDQNRDKDKFASRSRKYIFVGYPFGKKGWRLYDLESGKYFVSRDVIFVEAEFLYFNNVVDSSLTENRVVDFSTDDEDPYMQNDMEEQQASVSDIEHEIDVEMGHNMEMATDGNTEAGNRGALTCQDLWCLRNSLAREKGLSNLLFG</sequence>
<feature type="domain" description="Retroviral polymerase SH3-like" evidence="2">
    <location>
        <begin position="334"/>
        <end position="390"/>
    </location>
</feature>
<feature type="region of interest" description="Disordered" evidence="1">
    <location>
        <begin position="168"/>
        <end position="188"/>
    </location>
</feature>
<dbReference type="Pfam" id="PF25597">
    <property type="entry name" value="SH3_retrovirus"/>
    <property type="match status" value="1"/>
</dbReference>
<feature type="compositionally biased region" description="Gly residues" evidence="1">
    <location>
        <begin position="168"/>
        <end position="183"/>
    </location>
</feature>
<accession>A0A438HEH7</accession>
<name>A0A438HEH7_VITVI</name>
<dbReference type="InterPro" id="IPR057670">
    <property type="entry name" value="SH3_retrovirus"/>
</dbReference>
<evidence type="ECO:0000256" key="1">
    <source>
        <dbReference type="SAM" id="MobiDB-lite"/>
    </source>
</evidence>
<gene>
    <name evidence="3" type="ORF">CK203_051204</name>
</gene>
<organism evidence="3 4">
    <name type="scientific">Vitis vinifera</name>
    <name type="common">Grape</name>
    <dbReference type="NCBI Taxonomy" id="29760"/>
    <lineage>
        <taxon>Eukaryota</taxon>
        <taxon>Viridiplantae</taxon>
        <taxon>Streptophyta</taxon>
        <taxon>Embryophyta</taxon>
        <taxon>Tracheophyta</taxon>
        <taxon>Spermatophyta</taxon>
        <taxon>Magnoliopsida</taxon>
        <taxon>eudicotyledons</taxon>
        <taxon>Gunneridae</taxon>
        <taxon>Pentapetalae</taxon>
        <taxon>rosids</taxon>
        <taxon>Vitales</taxon>
        <taxon>Vitaceae</taxon>
        <taxon>Viteae</taxon>
        <taxon>Vitis</taxon>
    </lineage>
</organism>
<proteinExistence type="predicted"/>
<comment type="caution">
    <text evidence="3">The sequence shown here is derived from an EMBL/GenBank/DDBJ whole genome shotgun (WGS) entry which is preliminary data.</text>
</comment>
<evidence type="ECO:0000313" key="4">
    <source>
        <dbReference type="Proteomes" id="UP000288805"/>
    </source>
</evidence>
<evidence type="ECO:0000259" key="2">
    <source>
        <dbReference type="Pfam" id="PF25597"/>
    </source>
</evidence>
<reference evidence="3 4" key="1">
    <citation type="journal article" date="2018" name="PLoS Genet.">
        <title>Population sequencing reveals clonal diversity and ancestral inbreeding in the grapevine cultivar Chardonnay.</title>
        <authorList>
            <person name="Roach M.J."/>
            <person name="Johnson D.L."/>
            <person name="Bohlmann J."/>
            <person name="van Vuuren H.J."/>
            <person name="Jones S.J."/>
            <person name="Pretorius I.S."/>
            <person name="Schmidt S.A."/>
            <person name="Borneman A.R."/>
        </authorList>
    </citation>
    <scope>NUCLEOTIDE SEQUENCE [LARGE SCALE GENOMIC DNA]</scope>
    <source>
        <strain evidence="4">cv. Chardonnay</strain>
        <tissue evidence="3">Leaf</tissue>
    </source>
</reference>
<dbReference type="PANTHER" id="PTHR34222:SF28">
    <property type="entry name" value="CCHC-TYPE DOMAIN-CONTAINING PROTEIN"/>
    <property type="match status" value="1"/>
</dbReference>